<dbReference type="WBParaSite" id="PgE244_g001_t01">
    <property type="protein sequence ID" value="PgE244_g001_t01"/>
    <property type="gene ID" value="PgE244_g001"/>
</dbReference>
<protein>
    <submittedName>
        <fullName evidence="2">Uncharacterized protein</fullName>
    </submittedName>
</protein>
<accession>A0A915A2P1</accession>
<reference evidence="2" key="1">
    <citation type="submission" date="2022-11" db="UniProtKB">
        <authorList>
            <consortium name="WormBaseParasite"/>
        </authorList>
    </citation>
    <scope>IDENTIFICATION</scope>
</reference>
<dbReference type="AlphaFoldDB" id="A0A915A2P1"/>
<keyword evidence="1" id="KW-1185">Reference proteome</keyword>
<name>A0A915A2P1_PARUN</name>
<evidence type="ECO:0000313" key="2">
    <source>
        <dbReference type="WBParaSite" id="PgE244_g001_t01"/>
    </source>
</evidence>
<dbReference type="Proteomes" id="UP000887569">
    <property type="component" value="Unplaced"/>
</dbReference>
<organism evidence="1 2">
    <name type="scientific">Parascaris univalens</name>
    <name type="common">Nematode worm</name>
    <dbReference type="NCBI Taxonomy" id="6257"/>
    <lineage>
        <taxon>Eukaryota</taxon>
        <taxon>Metazoa</taxon>
        <taxon>Ecdysozoa</taxon>
        <taxon>Nematoda</taxon>
        <taxon>Chromadorea</taxon>
        <taxon>Rhabditida</taxon>
        <taxon>Spirurina</taxon>
        <taxon>Ascaridomorpha</taxon>
        <taxon>Ascaridoidea</taxon>
        <taxon>Ascarididae</taxon>
        <taxon>Parascaris</taxon>
    </lineage>
</organism>
<proteinExistence type="predicted"/>
<sequence>YNNENGQGILQLRGQLNKEEQLLIYGYQLENMEAVVKMFVNSVTNLTNITSRKQPNEHKT</sequence>
<evidence type="ECO:0000313" key="1">
    <source>
        <dbReference type="Proteomes" id="UP000887569"/>
    </source>
</evidence>